<evidence type="ECO:0000256" key="5">
    <source>
        <dbReference type="ARBA" id="ARBA00023136"/>
    </source>
</evidence>
<accession>A0AAQ4E3R7</accession>
<keyword evidence="5 7" id="KW-0472">Membrane</keyword>
<evidence type="ECO:0000313" key="9">
    <source>
        <dbReference type="Proteomes" id="UP001321473"/>
    </source>
</evidence>
<name>A0AAQ4E3R7_AMBAM</name>
<evidence type="ECO:0000256" key="7">
    <source>
        <dbReference type="SAM" id="Phobius"/>
    </source>
</evidence>
<evidence type="ECO:0000256" key="4">
    <source>
        <dbReference type="ARBA" id="ARBA00022989"/>
    </source>
</evidence>
<protein>
    <submittedName>
        <fullName evidence="8">Uncharacterized protein</fullName>
    </submittedName>
</protein>
<organism evidence="8 9">
    <name type="scientific">Amblyomma americanum</name>
    <name type="common">Lone star tick</name>
    <dbReference type="NCBI Taxonomy" id="6943"/>
    <lineage>
        <taxon>Eukaryota</taxon>
        <taxon>Metazoa</taxon>
        <taxon>Ecdysozoa</taxon>
        <taxon>Arthropoda</taxon>
        <taxon>Chelicerata</taxon>
        <taxon>Arachnida</taxon>
        <taxon>Acari</taxon>
        <taxon>Parasitiformes</taxon>
        <taxon>Ixodida</taxon>
        <taxon>Ixodoidea</taxon>
        <taxon>Ixodidae</taxon>
        <taxon>Amblyomminae</taxon>
        <taxon>Amblyomma</taxon>
    </lineage>
</organism>
<evidence type="ECO:0000256" key="3">
    <source>
        <dbReference type="ARBA" id="ARBA00022692"/>
    </source>
</evidence>
<dbReference type="GO" id="GO:0016020">
    <property type="term" value="C:membrane"/>
    <property type="evidence" value="ECO:0007669"/>
    <property type="project" value="UniProtKB-SubCell"/>
</dbReference>
<keyword evidence="3 7" id="KW-0812">Transmembrane</keyword>
<keyword evidence="4 7" id="KW-1133">Transmembrane helix</keyword>
<dbReference type="AlphaFoldDB" id="A0AAQ4E3R7"/>
<comment type="subcellular location">
    <subcellularLocation>
        <location evidence="1">Membrane</location>
        <topology evidence="1">Multi-pass membrane protein</topology>
    </subcellularLocation>
</comment>
<proteinExistence type="inferred from homology"/>
<evidence type="ECO:0000256" key="2">
    <source>
        <dbReference type="ARBA" id="ARBA00006058"/>
    </source>
</evidence>
<dbReference type="EMBL" id="JARKHS020022714">
    <property type="protein sequence ID" value="KAK8769348.1"/>
    <property type="molecule type" value="Genomic_DNA"/>
</dbReference>
<reference evidence="8 9" key="1">
    <citation type="journal article" date="2023" name="Arcadia Sci">
        <title>De novo assembly of a long-read Amblyomma americanum tick genome.</title>
        <authorList>
            <person name="Chou S."/>
            <person name="Poskanzer K.E."/>
            <person name="Rollins M."/>
            <person name="Thuy-Boun P.S."/>
        </authorList>
    </citation>
    <scope>NUCLEOTIDE SEQUENCE [LARGE SCALE GENOMIC DNA]</scope>
    <source>
        <strain evidence="8">F_SG_1</strain>
        <tissue evidence="8">Salivary glands</tissue>
    </source>
</reference>
<sequence length="95" mass="10507">MTKNISNSIANGVRTQIGKCAYLSKAYNYSLHVVCDEIVYSMNAFWAATFLFCLVNLVYIVVAAHANITQRRIDAFAEEEEEEVLPPTTTAGTIA</sequence>
<dbReference type="InterPro" id="IPR008795">
    <property type="entry name" value="Prominin"/>
</dbReference>
<evidence type="ECO:0000313" key="8">
    <source>
        <dbReference type="EMBL" id="KAK8769348.1"/>
    </source>
</evidence>
<evidence type="ECO:0000256" key="1">
    <source>
        <dbReference type="ARBA" id="ARBA00004141"/>
    </source>
</evidence>
<dbReference type="Pfam" id="PF05478">
    <property type="entry name" value="Prominin"/>
    <property type="match status" value="1"/>
</dbReference>
<gene>
    <name evidence="8" type="ORF">V5799_014187</name>
</gene>
<comment type="similarity">
    <text evidence="2">Belongs to the prominin family.</text>
</comment>
<keyword evidence="9" id="KW-1185">Reference proteome</keyword>
<dbReference type="Proteomes" id="UP001321473">
    <property type="component" value="Unassembled WGS sequence"/>
</dbReference>
<keyword evidence="6" id="KW-0325">Glycoprotein</keyword>
<evidence type="ECO:0000256" key="6">
    <source>
        <dbReference type="ARBA" id="ARBA00023180"/>
    </source>
</evidence>
<comment type="caution">
    <text evidence="8">The sequence shown here is derived from an EMBL/GenBank/DDBJ whole genome shotgun (WGS) entry which is preliminary data.</text>
</comment>
<feature type="transmembrane region" description="Helical" evidence="7">
    <location>
        <begin position="44"/>
        <end position="64"/>
    </location>
</feature>